<evidence type="ECO:0000256" key="20">
    <source>
        <dbReference type="ARBA" id="ARBA00051612"/>
    </source>
</evidence>
<dbReference type="InterPro" id="IPR011701">
    <property type="entry name" value="MFS"/>
</dbReference>
<dbReference type="InterPro" id="IPR050382">
    <property type="entry name" value="MFS_Na/Anion_cotransporter"/>
</dbReference>
<comment type="catalytic activity">
    <reaction evidence="17">
        <text>N-acetylneuraminate(in) + H(+)(in) = N-acetylneuraminate(out) + H(+)(out)</text>
        <dbReference type="Rhea" id="RHEA:28987"/>
        <dbReference type="ChEBI" id="CHEBI:15378"/>
        <dbReference type="ChEBI" id="CHEBI:35418"/>
    </reaction>
    <physiologicalReaction direction="right-to-left" evidence="17">
        <dbReference type="Rhea" id="RHEA:28989"/>
    </physiologicalReaction>
</comment>
<dbReference type="GO" id="GO:0016323">
    <property type="term" value="C:basolateral plasma membrane"/>
    <property type="evidence" value="ECO:0007669"/>
    <property type="project" value="UniProtKB-SubCell"/>
</dbReference>
<evidence type="ECO:0000256" key="12">
    <source>
        <dbReference type="ARBA" id="ARBA00023180"/>
    </source>
</evidence>
<keyword evidence="8" id="KW-0769">Symport</keyword>
<comment type="caution">
    <text evidence="28">The sequence shown here is derived from an EMBL/GenBank/DDBJ whole genome shotgun (WGS) entry which is preliminary data.</text>
</comment>
<evidence type="ECO:0000256" key="5">
    <source>
        <dbReference type="ARBA" id="ARBA00022448"/>
    </source>
</evidence>
<accession>A0A2J7QA17</accession>
<dbReference type="GO" id="GO:0006820">
    <property type="term" value="P:monoatomic anion transport"/>
    <property type="evidence" value="ECO:0007669"/>
    <property type="project" value="TreeGrafter"/>
</dbReference>
<evidence type="ECO:0000256" key="15">
    <source>
        <dbReference type="ARBA" id="ARBA00050101"/>
    </source>
</evidence>
<dbReference type="GO" id="GO:0030672">
    <property type="term" value="C:synaptic vesicle membrane"/>
    <property type="evidence" value="ECO:0007669"/>
    <property type="project" value="UniProtKB-SubCell"/>
</dbReference>
<evidence type="ECO:0000256" key="24">
    <source>
        <dbReference type="ARBA" id="ARBA00081195"/>
    </source>
</evidence>
<organism evidence="28 29">
    <name type="scientific">Cryptotermes secundus</name>
    <dbReference type="NCBI Taxonomy" id="105785"/>
    <lineage>
        <taxon>Eukaryota</taxon>
        <taxon>Metazoa</taxon>
        <taxon>Ecdysozoa</taxon>
        <taxon>Arthropoda</taxon>
        <taxon>Hexapoda</taxon>
        <taxon>Insecta</taxon>
        <taxon>Pterygota</taxon>
        <taxon>Neoptera</taxon>
        <taxon>Polyneoptera</taxon>
        <taxon>Dictyoptera</taxon>
        <taxon>Blattodea</taxon>
        <taxon>Blattoidea</taxon>
        <taxon>Termitoidae</taxon>
        <taxon>Kalotermitidae</taxon>
        <taxon>Cryptotermitinae</taxon>
        <taxon>Cryptotermes</taxon>
    </lineage>
</organism>
<keyword evidence="13" id="KW-0458">Lysosome</keyword>
<keyword evidence="6" id="KW-1003">Cell membrane</keyword>
<evidence type="ECO:0000256" key="26">
    <source>
        <dbReference type="SAM" id="Phobius"/>
    </source>
</evidence>
<evidence type="ECO:0000256" key="21">
    <source>
        <dbReference type="ARBA" id="ARBA00056891"/>
    </source>
</evidence>
<evidence type="ECO:0000256" key="16">
    <source>
        <dbReference type="ARBA" id="ARBA00050554"/>
    </source>
</evidence>
<keyword evidence="29" id="KW-1185">Reference proteome</keyword>
<feature type="transmembrane region" description="Helical" evidence="26">
    <location>
        <begin position="46"/>
        <end position="73"/>
    </location>
</feature>
<dbReference type="InterPro" id="IPR020846">
    <property type="entry name" value="MFS_dom"/>
</dbReference>
<feature type="transmembrane region" description="Helical" evidence="26">
    <location>
        <begin position="101"/>
        <end position="122"/>
    </location>
</feature>
<dbReference type="Gene3D" id="1.20.1250.20">
    <property type="entry name" value="MFS general substrate transporter like domains"/>
    <property type="match status" value="2"/>
</dbReference>
<dbReference type="Pfam" id="PF07690">
    <property type="entry name" value="MFS_1"/>
    <property type="match status" value="1"/>
</dbReference>
<feature type="transmembrane region" description="Helical" evidence="26">
    <location>
        <begin position="129"/>
        <end position="148"/>
    </location>
</feature>
<evidence type="ECO:0000313" key="29">
    <source>
        <dbReference type="Proteomes" id="UP000235965"/>
    </source>
</evidence>
<feature type="transmembrane region" description="Helical" evidence="26">
    <location>
        <begin position="414"/>
        <end position="436"/>
    </location>
</feature>
<dbReference type="PANTHER" id="PTHR11662:SF455">
    <property type="entry name" value="GH23975P"/>
    <property type="match status" value="1"/>
</dbReference>
<proteinExistence type="predicted"/>
<evidence type="ECO:0000256" key="22">
    <source>
        <dbReference type="ARBA" id="ARBA00069713"/>
    </source>
</evidence>
<dbReference type="GO" id="GO:0015293">
    <property type="term" value="F:symporter activity"/>
    <property type="evidence" value="ECO:0007669"/>
    <property type="project" value="UniProtKB-KW"/>
</dbReference>
<evidence type="ECO:0000256" key="2">
    <source>
        <dbReference type="ARBA" id="ARBA00004554"/>
    </source>
</evidence>
<dbReference type="GO" id="GO:0046942">
    <property type="term" value="P:carboxylic acid transport"/>
    <property type="evidence" value="ECO:0007669"/>
    <property type="project" value="UniProtKB-ARBA"/>
</dbReference>
<keyword evidence="5" id="KW-0813">Transport</keyword>
<sequence length="500" mass="54691">MPQALPHEAASASIEGRKEYGMGGSSFGMFDDGLGPSWKFWKRRRCVVAVLAFFGFFSVYALRVNLSVAIVAMTTLRNETLKNGTTILTADFDWDSKTQGLVLSSFFYGYIVTQILGGWLAGRLGGNRVYGIGVAATAVFTLLTPPLANASVYLLVAVRVIEGLFEGVTYPCMHAVWARWAPPLERSQLASFAGSGSHVGTVISLPLAGLLAKNFGWPSVFYVFGAAVIVWFFIWWKVVKSGPEQDPHISPQELKYIQDSLGNFSHKDVKHPWGQFLKSPAVWAIIVAHFSENWGFYTLLTQLPTFMKDVLHFKLEKSGFMSAVPYLVMAIVLQFSGRLADWLRARKILSTTQVRKLFTCVAYLSQTVFMLLAAFLLTPVGSVVFLSVAVGLGGFALAGFFVNHLDIAPQHAGVLMGLSNCVATLPGIVSPVVTGFIVQDKSASEWQIVFYIASAVYLVGAVVYGLCASGEVQKWAMVEDRTDGKEDQCYSNKAMESDAL</sequence>
<dbReference type="OrthoDB" id="2985014at2759"/>
<name>A0A2J7QA17_9NEOP</name>
<evidence type="ECO:0000256" key="23">
    <source>
        <dbReference type="ARBA" id="ARBA00080244"/>
    </source>
</evidence>
<evidence type="ECO:0000259" key="27">
    <source>
        <dbReference type="PROSITE" id="PS50850"/>
    </source>
</evidence>
<keyword evidence="12" id="KW-0325">Glycoprotein</keyword>
<dbReference type="PANTHER" id="PTHR11662">
    <property type="entry name" value="SOLUTE CARRIER FAMILY 17"/>
    <property type="match status" value="1"/>
</dbReference>
<gene>
    <name evidence="28" type="primary">SLC17A5_0</name>
    <name evidence="28" type="ORF">B7P43_G08785</name>
</gene>
<evidence type="ECO:0000256" key="3">
    <source>
        <dbReference type="ARBA" id="ARBA00004638"/>
    </source>
</evidence>
<feature type="domain" description="Major facilitator superfamily (MFS) profile" evidence="27">
    <location>
        <begin position="47"/>
        <end position="472"/>
    </location>
</feature>
<dbReference type="SUPFAM" id="SSF103473">
    <property type="entry name" value="MFS general substrate transporter"/>
    <property type="match status" value="1"/>
</dbReference>
<evidence type="ECO:0000256" key="19">
    <source>
        <dbReference type="ARBA" id="ARBA00051447"/>
    </source>
</evidence>
<evidence type="ECO:0000256" key="8">
    <source>
        <dbReference type="ARBA" id="ARBA00022847"/>
    </source>
</evidence>
<evidence type="ECO:0000256" key="7">
    <source>
        <dbReference type="ARBA" id="ARBA00022692"/>
    </source>
</evidence>
<keyword evidence="10" id="KW-0770">Synapse</keyword>
<evidence type="ECO:0000256" key="25">
    <source>
        <dbReference type="ARBA" id="ARBA00081925"/>
    </source>
</evidence>
<keyword evidence="11 26" id="KW-0472">Membrane</keyword>
<comment type="catalytic activity">
    <reaction evidence="15">
        <text>2 nitrate(out) + H(+)(out) = 2 nitrate(in) + H(+)(in)</text>
        <dbReference type="Rhea" id="RHEA:71539"/>
        <dbReference type="ChEBI" id="CHEBI:15378"/>
        <dbReference type="ChEBI" id="CHEBI:17632"/>
    </reaction>
    <physiologicalReaction direction="left-to-right" evidence="15">
        <dbReference type="Rhea" id="RHEA:71540"/>
    </physiologicalReaction>
</comment>
<comment type="function">
    <text evidence="21">Receptor for CM101, a polysaccharide produced by group B Streptococcus with antipathoangiogenic properties.</text>
</comment>
<comment type="catalytic activity">
    <reaction evidence="16">
        <text>L-aspartate(out) = L-aspartate(in)</text>
        <dbReference type="Rhea" id="RHEA:66332"/>
        <dbReference type="ChEBI" id="CHEBI:29991"/>
    </reaction>
    <physiologicalReaction direction="left-to-right" evidence="16">
        <dbReference type="Rhea" id="RHEA:66333"/>
    </physiologicalReaction>
</comment>
<dbReference type="STRING" id="105785.A0A2J7QA17"/>
<comment type="catalytic activity">
    <reaction evidence="19">
        <text>L-glutamate(out) = L-glutamate(in)</text>
        <dbReference type="Rhea" id="RHEA:66336"/>
        <dbReference type="ChEBI" id="CHEBI:29985"/>
    </reaction>
    <physiologicalReaction direction="left-to-right" evidence="19">
        <dbReference type="Rhea" id="RHEA:66337"/>
    </physiologicalReaction>
</comment>
<keyword evidence="7 26" id="KW-0812">Transmembrane</keyword>
<dbReference type="GO" id="GO:0005765">
    <property type="term" value="C:lysosomal membrane"/>
    <property type="evidence" value="ECO:0007669"/>
    <property type="project" value="UniProtKB-SubCell"/>
</dbReference>
<feature type="transmembrane region" description="Helical" evidence="26">
    <location>
        <begin position="383"/>
        <end position="402"/>
    </location>
</feature>
<keyword evidence="9 26" id="KW-1133">Transmembrane helix</keyword>
<protein>
    <recommendedName>
        <fullName evidence="22">Sialin</fullName>
    </recommendedName>
    <alternativeName>
        <fullName evidence="25">H(+)/nitrate cotransporter</fullName>
    </alternativeName>
    <alternativeName>
        <fullName evidence="23">H(+)/sialic acid cotransporter</fullName>
    </alternativeName>
    <alternativeName>
        <fullName evidence="24">Vesicular excitatory amino acid transporter</fullName>
    </alternativeName>
</protein>
<dbReference type="Proteomes" id="UP000235965">
    <property type="component" value="Unassembled WGS sequence"/>
</dbReference>
<evidence type="ECO:0000256" key="6">
    <source>
        <dbReference type="ARBA" id="ARBA00022475"/>
    </source>
</evidence>
<feature type="transmembrane region" description="Helical" evidence="26">
    <location>
        <begin position="215"/>
        <end position="236"/>
    </location>
</feature>
<feature type="transmembrane region" description="Helical" evidence="26">
    <location>
        <begin position="448"/>
        <end position="467"/>
    </location>
</feature>
<dbReference type="EMBL" id="NEVH01016339">
    <property type="protein sequence ID" value="PNF25426.1"/>
    <property type="molecule type" value="Genomic_DNA"/>
</dbReference>
<evidence type="ECO:0000256" key="9">
    <source>
        <dbReference type="ARBA" id="ARBA00022989"/>
    </source>
</evidence>
<reference evidence="28 29" key="1">
    <citation type="submission" date="2017-12" db="EMBL/GenBank/DDBJ databases">
        <title>Hemimetabolous genomes reveal molecular basis of termite eusociality.</title>
        <authorList>
            <person name="Harrison M.C."/>
            <person name="Jongepier E."/>
            <person name="Robertson H.M."/>
            <person name="Arning N."/>
            <person name="Bitard-Feildel T."/>
            <person name="Chao H."/>
            <person name="Childers C.P."/>
            <person name="Dinh H."/>
            <person name="Doddapaneni H."/>
            <person name="Dugan S."/>
            <person name="Gowin J."/>
            <person name="Greiner C."/>
            <person name="Han Y."/>
            <person name="Hu H."/>
            <person name="Hughes D.S.T."/>
            <person name="Huylmans A.-K."/>
            <person name="Kemena C."/>
            <person name="Kremer L.P.M."/>
            <person name="Lee S.L."/>
            <person name="Lopez-Ezquerra A."/>
            <person name="Mallet L."/>
            <person name="Monroy-Kuhn J.M."/>
            <person name="Moser A."/>
            <person name="Murali S.C."/>
            <person name="Muzny D.M."/>
            <person name="Otani S."/>
            <person name="Piulachs M.-D."/>
            <person name="Poelchau M."/>
            <person name="Qu J."/>
            <person name="Schaub F."/>
            <person name="Wada-Katsumata A."/>
            <person name="Worley K.C."/>
            <person name="Xie Q."/>
            <person name="Ylla G."/>
            <person name="Poulsen M."/>
            <person name="Gibbs R.A."/>
            <person name="Schal C."/>
            <person name="Richards S."/>
            <person name="Belles X."/>
            <person name="Korb J."/>
            <person name="Bornberg-Bauer E."/>
        </authorList>
    </citation>
    <scope>NUCLEOTIDE SEQUENCE [LARGE SCALE GENOMIC DNA]</scope>
    <source>
        <tissue evidence="28">Whole body</tissue>
    </source>
</reference>
<evidence type="ECO:0000256" key="18">
    <source>
        <dbReference type="ARBA" id="ARBA00051403"/>
    </source>
</evidence>
<evidence type="ECO:0000256" key="17">
    <source>
        <dbReference type="ARBA" id="ARBA00050625"/>
    </source>
</evidence>
<dbReference type="CDD" id="cd17318">
    <property type="entry name" value="MFS_SLC17"/>
    <property type="match status" value="1"/>
</dbReference>
<dbReference type="PROSITE" id="PS50850">
    <property type="entry name" value="MFS"/>
    <property type="match status" value="1"/>
</dbReference>
<evidence type="ECO:0000256" key="1">
    <source>
        <dbReference type="ARBA" id="ARBA00004432"/>
    </source>
</evidence>
<keyword evidence="14" id="KW-0968">Cytoplasmic vesicle</keyword>
<comment type="catalytic activity">
    <reaction evidence="18">
        <text>N-acetyl-L-aspartyl-L-glutamate(out) = N-acetyl-L-aspartyl-L-glutamate(in)</text>
        <dbReference type="Rhea" id="RHEA:72599"/>
        <dbReference type="ChEBI" id="CHEBI:76931"/>
    </reaction>
    <physiologicalReaction direction="left-to-right" evidence="18">
        <dbReference type="Rhea" id="RHEA:72600"/>
    </physiologicalReaction>
</comment>
<dbReference type="AlphaFoldDB" id="A0A2J7QA17"/>
<evidence type="ECO:0000256" key="10">
    <source>
        <dbReference type="ARBA" id="ARBA00023018"/>
    </source>
</evidence>
<evidence type="ECO:0000256" key="11">
    <source>
        <dbReference type="ARBA" id="ARBA00023136"/>
    </source>
</evidence>
<feature type="transmembrane region" description="Helical" evidence="26">
    <location>
        <begin position="280"/>
        <end position="300"/>
    </location>
</feature>
<dbReference type="InParanoid" id="A0A2J7QA17"/>
<feature type="transmembrane region" description="Helical" evidence="26">
    <location>
        <begin position="357"/>
        <end position="377"/>
    </location>
</feature>
<evidence type="ECO:0000256" key="13">
    <source>
        <dbReference type="ARBA" id="ARBA00023228"/>
    </source>
</evidence>
<feature type="transmembrane region" description="Helical" evidence="26">
    <location>
        <begin position="320"/>
        <end position="337"/>
    </location>
</feature>
<comment type="subcellular location">
    <subcellularLocation>
        <location evidence="2">Basolateral cell membrane</location>
        <topology evidence="2">Multi-pass membrane protein</topology>
    </subcellularLocation>
    <subcellularLocation>
        <location evidence="3">Cytoplasmic vesicle</location>
        <location evidence="3">Secretory vesicle membrane</location>
        <topology evidence="3">Multi-pass membrane protein</topology>
    </subcellularLocation>
    <subcellularLocation>
        <location evidence="1">Cytoplasmic vesicle</location>
        <location evidence="1">Secretory vesicle</location>
        <location evidence="1">Synaptic vesicle membrane</location>
    </subcellularLocation>
    <subcellularLocation>
        <location evidence="4">Lysosome membrane</location>
    </subcellularLocation>
</comment>
<dbReference type="FunFam" id="1.20.1250.20:FF:000003">
    <property type="entry name" value="Solute carrier family 17 member 3"/>
    <property type="match status" value="1"/>
</dbReference>
<comment type="catalytic activity">
    <reaction evidence="20">
        <text>D-glucuronate(out) + H(+)(out) = D-glucuronate(in) + H(+)(in)</text>
        <dbReference type="Rhea" id="RHEA:72591"/>
        <dbReference type="ChEBI" id="CHEBI:15378"/>
        <dbReference type="ChEBI" id="CHEBI:58720"/>
    </reaction>
    <physiologicalReaction direction="left-to-right" evidence="20">
        <dbReference type="Rhea" id="RHEA:72592"/>
    </physiologicalReaction>
</comment>
<dbReference type="FunFam" id="1.20.1250.20:FF:000067">
    <property type="entry name" value="sialin isoform X2"/>
    <property type="match status" value="1"/>
</dbReference>
<dbReference type="InterPro" id="IPR036259">
    <property type="entry name" value="MFS_trans_sf"/>
</dbReference>
<evidence type="ECO:0000256" key="4">
    <source>
        <dbReference type="ARBA" id="ARBA00004656"/>
    </source>
</evidence>
<evidence type="ECO:0000313" key="28">
    <source>
        <dbReference type="EMBL" id="PNF25426.1"/>
    </source>
</evidence>
<evidence type="ECO:0000256" key="14">
    <source>
        <dbReference type="ARBA" id="ARBA00023329"/>
    </source>
</evidence>